<evidence type="ECO:0000256" key="1">
    <source>
        <dbReference type="SAM" id="MobiDB-lite"/>
    </source>
</evidence>
<feature type="region of interest" description="Disordered" evidence="1">
    <location>
        <begin position="1"/>
        <end position="21"/>
    </location>
</feature>
<feature type="transmembrane region" description="Helical" evidence="2">
    <location>
        <begin position="200"/>
        <end position="219"/>
    </location>
</feature>
<sequence>MTTKEVDDNTTASSDGEEEGALPVAVAVAIPDSDEEAQVVAVAAREEATDSIREHCESHLSLNPDSSYVSWIATLHPENAHVTIDSRFMIPANPWLTVWEEAKDELQKNGGGREYDDVLVTPSAPPDPSASPAPAVVHGQDDGIQHARKCEGSFLDFIVGNALVLVCVVASFAFELVASYCYVSYWLCMKVVKMCSPPNVCTFLPFFIAYVIGSCFQLIDMLLLFVGVIVVESVAAANYVIVTILAFSHRRGKKMHQLTRKLPHMTRWAFRQTHFKNWDPPRTTFFVCGRSENDQAQNVSE</sequence>
<reference evidence="3" key="1">
    <citation type="submission" date="2021-01" db="EMBL/GenBank/DDBJ databases">
        <authorList>
            <person name="Corre E."/>
            <person name="Pelletier E."/>
            <person name="Niang G."/>
            <person name="Scheremetjew M."/>
            <person name="Finn R."/>
            <person name="Kale V."/>
            <person name="Holt S."/>
            <person name="Cochrane G."/>
            <person name="Meng A."/>
            <person name="Brown T."/>
            <person name="Cohen L."/>
        </authorList>
    </citation>
    <scope>NUCLEOTIDE SEQUENCE</scope>
    <source>
        <strain evidence="3">SM1012Den-03</strain>
    </source>
</reference>
<dbReference type="AlphaFoldDB" id="A0A7S2LPM5"/>
<dbReference type="EMBL" id="HBGZ01019990">
    <property type="protein sequence ID" value="CAD9612590.1"/>
    <property type="molecule type" value="Transcribed_RNA"/>
</dbReference>
<organism evidence="3">
    <name type="scientific">Skeletonema marinoi</name>
    <dbReference type="NCBI Taxonomy" id="267567"/>
    <lineage>
        <taxon>Eukaryota</taxon>
        <taxon>Sar</taxon>
        <taxon>Stramenopiles</taxon>
        <taxon>Ochrophyta</taxon>
        <taxon>Bacillariophyta</taxon>
        <taxon>Coscinodiscophyceae</taxon>
        <taxon>Thalassiosirophycidae</taxon>
        <taxon>Thalassiosirales</taxon>
        <taxon>Skeletonemataceae</taxon>
        <taxon>Skeletonema</taxon>
        <taxon>Skeletonema marinoi-dohrnii complex</taxon>
    </lineage>
</organism>
<gene>
    <name evidence="3" type="ORF">SMAR0320_LOCUS14321</name>
</gene>
<feature type="region of interest" description="Disordered" evidence="1">
    <location>
        <begin position="117"/>
        <end position="137"/>
    </location>
</feature>
<name>A0A7S2LPM5_9STRA</name>
<evidence type="ECO:0008006" key="4">
    <source>
        <dbReference type="Google" id="ProtNLM"/>
    </source>
</evidence>
<feature type="transmembrane region" description="Helical" evidence="2">
    <location>
        <begin position="162"/>
        <end position="188"/>
    </location>
</feature>
<evidence type="ECO:0000313" key="3">
    <source>
        <dbReference type="EMBL" id="CAD9612590.1"/>
    </source>
</evidence>
<evidence type="ECO:0000256" key="2">
    <source>
        <dbReference type="SAM" id="Phobius"/>
    </source>
</evidence>
<keyword evidence="2" id="KW-0472">Membrane</keyword>
<proteinExistence type="predicted"/>
<protein>
    <recommendedName>
        <fullName evidence="4">Transmembrane protein</fullName>
    </recommendedName>
</protein>
<feature type="transmembrane region" description="Helical" evidence="2">
    <location>
        <begin position="225"/>
        <end position="247"/>
    </location>
</feature>
<keyword evidence="2" id="KW-1133">Transmembrane helix</keyword>
<accession>A0A7S2LPM5</accession>
<keyword evidence="2" id="KW-0812">Transmembrane</keyword>